<gene>
    <name evidence="2" type="ORF">DPMN_074068</name>
</gene>
<dbReference type="EMBL" id="JAIWYP010000015">
    <property type="protein sequence ID" value="KAH3699114.1"/>
    <property type="molecule type" value="Genomic_DNA"/>
</dbReference>
<keyword evidence="3" id="KW-1185">Reference proteome</keyword>
<feature type="region of interest" description="Disordered" evidence="1">
    <location>
        <begin position="55"/>
        <end position="79"/>
    </location>
</feature>
<comment type="caution">
    <text evidence="2">The sequence shown here is derived from an EMBL/GenBank/DDBJ whole genome shotgun (WGS) entry which is preliminary data.</text>
</comment>
<protein>
    <submittedName>
        <fullName evidence="2">Uncharacterized protein</fullName>
    </submittedName>
</protein>
<evidence type="ECO:0000313" key="2">
    <source>
        <dbReference type="EMBL" id="KAH3699114.1"/>
    </source>
</evidence>
<feature type="compositionally biased region" description="Basic residues" evidence="1">
    <location>
        <begin position="70"/>
        <end position="79"/>
    </location>
</feature>
<name>A0A9D3YHX7_DREPO</name>
<proteinExistence type="predicted"/>
<accession>A0A9D3YHX7</accession>
<sequence length="79" mass="9318">MEQQSRGTYVPERNPLAENFILRNLPYHKEENLNWKVADVIQKELELKDISRVERKESRDGKPGVVVARCARRQKKSKL</sequence>
<dbReference type="AlphaFoldDB" id="A0A9D3YHX7"/>
<evidence type="ECO:0000313" key="3">
    <source>
        <dbReference type="Proteomes" id="UP000828390"/>
    </source>
</evidence>
<dbReference type="Proteomes" id="UP000828390">
    <property type="component" value="Unassembled WGS sequence"/>
</dbReference>
<organism evidence="2 3">
    <name type="scientific">Dreissena polymorpha</name>
    <name type="common">Zebra mussel</name>
    <name type="synonym">Mytilus polymorpha</name>
    <dbReference type="NCBI Taxonomy" id="45954"/>
    <lineage>
        <taxon>Eukaryota</taxon>
        <taxon>Metazoa</taxon>
        <taxon>Spiralia</taxon>
        <taxon>Lophotrochozoa</taxon>
        <taxon>Mollusca</taxon>
        <taxon>Bivalvia</taxon>
        <taxon>Autobranchia</taxon>
        <taxon>Heteroconchia</taxon>
        <taxon>Euheterodonta</taxon>
        <taxon>Imparidentia</taxon>
        <taxon>Neoheterodontei</taxon>
        <taxon>Myida</taxon>
        <taxon>Dreissenoidea</taxon>
        <taxon>Dreissenidae</taxon>
        <taxon>Dreissena</taxon>
    </lineage>
</organism>
<reference evidence="2" key="1">
    <citation type="journal article" date="2019" name="bioRxiv">
        <title>The Genome of the Zebra Mussel, Dreissena polymorpha: A Resource for Invasive Species Research.</title>
        <authorList>
            <person name="McCartney M.A."/>
            <person name="Auch B."/>
            <person name="Kono T."/>
            <person name="Mallez S."/>
            <person name="Zhang Y."/>
            <person name="Obille A."/>
            <person name="Becker A."/>
            <person name="Abrahante J.E."/>
            <person name="Garbe J."/>
            <person name="Badalamenti J.P."/>
            <person name="Herman A."/>
            <person name="Mangelson H."/>
            <person name="Liachko I."/>
            <person name="Sullivan S."/>
            <person name="Sone E.D."/>
            <person name="Koren S."/>
            <person name="Silverstein K.A.T."/>
            <person name="Beckman K.B."/>
            <person name="Gohl D.M."/>
        </authorList>
    </citation>
    <scope>NUCLEOTIDE SEQUENCE</scope>
    <source>
        <strain evidence="2">Duluth1</strain>
        <tissue evidence="2">Whole animal</tissue>
    </source>
</reference>
<evidence type="ECO:0000256" key="1">
    <source>
        <dbReference type="SAM" id="MobiDB-lite"/>
    </source>
</evidence>
<reference evidence="2" key="2">
    <citation type="submission" date="2020-11" db="EMBL/GenBank/DDBJ databases">
        <authorList>
            <person name="McCartney M.A."/>
            <person name="Auch B."/>
            <person name="Kono T."/>
            <person name="Mallez S."/>
            <person name="Becker A."/>
            <person name="Gohl D.M."/>
            <person name="Silverstein K.A.T."/>
            <person name="Koren S."/>
            <person name="Bechman K.B."/>
            <person name="Herman A."/>
            <person name="Abrahante J.E."/>
            <person name="Garbe J."/>
        </authorList>
    </citation>
    <scope>NUCLEOTIDE SEQUENCE</scope>
    <source>
        <strain evidence="2">Duluth1</strain>
        <tissue evidence="2">Whole animal</tissue>
    </source>
</reference>